<evidence type="ECO:0000313" key="4">
    <source>
        <dbReference type="EMBL" id="KAE8421107.1"/>
    </source>
</evidence>
<accession>A0ABQ6WVI1</accession>
<keyword evidence="2" id="KW-0597">Phosphoprotein</keyword>
<dbReference type="InterPro" id="IPR016039">
    <property type="entry name" value="Thiolase-like"/>
</dbReference>
<dbReference type="SUPFAM" id="SSF53901">
    <property type="entry name" value="Thiolase-like"/>
    <property type="match status" value="1"/>
</dbReference>
<name>A0ABQ6WVI1_9EURO</name>
<proteinExistence type="predicted"/>
<dbReference type="PANTHER" id="PTHR43775">
    <property type="entry name" value="FATTY ACID SYNTHASE"/>
    <property type="match status" value="1"/>
</dbReference>
<keyword evidence="5" id="KW-1185">Reference proteome</keyword>
<sequence>MDLHNKDVNSYNLYNLISVLDFAIKNRVSYEHGLKGPKWCHGEDGLFVSWIELNEAIQETERGSIPLAIIAGASLISSPRLAVAMSVQAALSPKDSSKFFDARADEAISDGNPVTAVIRTSASNADGNTAGLPILVLSLMRQ</sequence>
<protein>
    <recommendedName>
        <fullName evidence="3">Beta-ketoacyl synthase-like N-terminal domain-containing protein</fullName>
    </recommendedName>
</protein>
<reference evidence="4 5" key="1">
    <citation type="submission" date="2019-04" db="EMBL/GenBank/DDBJ databases">
        <authorList>
            <consortium name="DOE Joint Genome Institute"/>
            <person name="Mondo S."/>
            <person name="Kjaerbolling I."/>
            <person name="Vesth T."/>
            <person name="Frisvad J.C."/>
            <person name="Nybo J.L."/>
            <person name="Theobald S."/>
            <person name="Kildgaard S."/>
            <person name="Isbrandt T."/>
            <person name="Kuo A."/>
            <person name="Sato A."/>
            <person name="Lyhne E.K."/>
            <person name="Kogle M.E."/>
            <person name="Wiebenga A."/>
            <person name="Kun R.S."/>
            <person name="Lubbers R.J."/>
            <person name="Makela M.R."/>
            <person name="Barry K."/>
            <person name="Chovatia M."/>
            <person name="Clum A."/>
            <person name="Daum C."/>
            <person name="Haridas S."/>
            <person name="He G."/>
            <person name="LaButti K."/>
            <person name="Lipzen A."/>
            <person name="Riley R."/>
            <person name="Salamov A."/>
            <person name="Simmons B.A."/>
            <person name="Magnuson J.K."/>
            <person name="Henrissat B."/>
            <person name="Mortensen U.H."/>
            <person name="Larsen T.O."/>
            <person name="Devries R.P."/>
            <person name="Grigoriev I.V."/>
            <person name="Machida M."/>
            <person name="Baker S.E."/>
            <person name="Andersen M.R."/>
            <person name="Cantor M.N."/>
            <person name="Hua S.X."/>
        </authorList>
    </citation>
    <scope>NUCLEOTIDE SEQUENCE [LARGE SCALE GENOMIC DNA]</scope>
    <source>
        <strain evidence="4 5">CBS 117616</strain>
    </source>
</reference>
<dbReference type="Pfam" id="PF00109">
    <property type="entry name" value="ketoacyl-synt"/>
    <property type="match status" value="1"/>
</dbReference>
<evidence type="ECO:0000313" key="5">
    <source>
        <dbReference type="Proteomes" id="UP000325395"/>
    </source>
</evidence>
<dbReference type="EMBL" id="ML735703">
    <property type="protein sequence ID" value="KAE8421107.1"/>
    <property type="molecule type" value="Genomic_DNA"/>
</dbReference>
<evidence type="ECO:0000256" key="1">
    <source>
        <dbReference type="ARBA" id="ARBA00022450"/>
    </source>
</evidence>
<dbReference type="Proteomes" id="UP000325395">
    <property type="component" value="Unassembled WGS sequence"/>
</dbReference>
<evidence type="ECO:0000256" key="2">
    <source>
        <dbReference type="ARBA" id="ARBA00022553"/>
    </source>
</evidence>
<gene>
    <name evidence="4" type="ORF">BDV36DRAFT_292547</name>
</gene>
<evidence type="ECO:0000259" key="3">
    <source>
        <dbReference type="Pfam" id="PF00109"/>
    </source>
</evidence>
<dbReference type="InterPro" id="IPR014030">
    <property type="entry name" value="Ketoacyl_synth_N"/>
</dbReference>
<organism evidence="4 5">
    <name type="scientific">Aspergillus pseudocaelatus</name>
    <dbReference type="NCBI Taxonomy" id="1825620"/>
    <lineage>
        <taxon>Eukaryota</taxon>
        <taxon>Fungi</taxon>
        <taxon>Dikarya</taxon>
        <taxon>Ascomycota</taxon>
        <taxon>Pezizomycotina</taxon>
        <taxon>Eurotiomycetes</taxon>
        <taxon>Eurotiomycetidae</taxon>
        <taxon>Eurotiales</taxon>
        <taxon>Aspergillaceae</taxon>
        <taxon>Aspergillus</taxon>
        <taxon>Aspergillus subgen. Circumdati</taxon>
    </lineage>
</organism>
<dbReference type="InterPro" id="IPR050091">
    <property type="entry name" value="PKS_NRPS_Biosynth_Enz"/>
</dbReference>
<keyword evidence="1" id="KW-0596">Phosphopantetheine</keyword>
<feature type="domain" description="Beta-ketoacyl synthase-like N-terminal" evidence="3">
    <location>
        <begin position="21"/>
        <end position="105"/>
    </location>
</feature>
<dbReference type="Gene3D" id="3.40.47.10">
    <property type="match status" value="1"/>
</dbReference>
<dbReference type="PANTHER" id="PTHR43775:SF37">
    <property type="entry name" value="SI:DKEY-61P9.11"/>
    <property type="match status" value="1"/>
</dbReference>